<protein>
    <recommendedName>
        <fullName evidence="3">DUF2141 domain-containing protein</fullName>
    </recommendedName>
</protein>
<evidence type="ECO:0000313" key="1">
    <source>
        <dbReference type="EMBL" id="EHQ01879.1"/>
    </source>
</evidence>
<gene>
    <name evidence="1" type="ORF">Gilli_1208</name>
</gene>
<sequence>MKHSIVMSIIFLSGILILSAQNSTEVEIINFDSNKGAAFIGLYNTEDSFLENEYKGKEVEIKDKKAIFTFKDIPDGIYAVSVFHDEDDNGELTTNFLGIPKESYGASNNAKGTFGPPKWENAKFEVRNGEIVKLKIRL</sequence>
<dbReference type="OrthoDB" id="9788332at2"/>
<dbReference type="AlphaFoldDB" id="H2BWD6"/>
<organism evidence="1 2">
    <name type="scientific">Gillisia limnaea (strain DSM 15749 / LMG 21470 / R-8282)</name>
    <dbReference type="NCBI Taxonomy" id="865937"/>
    <lineage>
        <taxon>Bacteria</taxon>
        <taxon>Pseudomonadati</taxon>
        <taxon>Bacteroidota</taxon>
        <taxon>Flavobacteriia</taxon>
        <taxon>Flavobacteriales</taxon>
        <taxon>Flavobacteriaceae</taxon>
        <taxon>Gillisia</taxon>
    </lineage>
</organism>
<evidence type="ECO:0008006" key="3">
    <source>
        <dbReference type="Google" id="ProtNLM"/>
    </source>
</evidence>
<keyword evidence="2" id="KW-1185">Reference proteome</keyword>
<dbReference type="RefSeq" id="WP_006988196.1">
    <property type="nucleotide sequence ID" value="NZ_JH594606.1"/>
</dbReference>
<dbReference type="eggNOG" id="COG4704">
    <property type="taxonomic scope" value="Bacteria"/>
</dbReference>
<reference evidence="2" key="1">
    <citation type="journal article" date="2012" name="Stand. Genomic Sci.">
        <title>Genome sequence of the Antarctic rhodopsins-containing flavobacterium Gillisia limnaea type strain (R-8282(T)).</title>
        <authorList>
            <person name="Riedel T."/>
            <person name="Held B."/>
            <person name="Nolan M."/>
            <person name="Lucas S."/>
            <person name="Lapidus A."/>
            <person name="Tice H."/>
            <person name="Del Rio T.G."/>
            <person name="Cheng J.F."/>
            <person name="Han C."/>
            <person name="Tapia R."/>
            <person name="Goodwin L.A."/>
            <person name="Pitluck S."/>
            <person name="Liolios K."/>
            <person name="Mavromatis K."/>
            <person name="Pagani I."/>
            <person name="Ivanova N."/>
            <person name="Mikhailova N."/>
            <person name="Pati A."/>
            <person name="Chen A."/>
            <person name="Palaniappan K."/>
            <person name="Land M."/>
            <person name="Rohde M."/>
            <person name="Tindall B.J."/>
            <person name="Detter J.C."/>
            <person name="Goker M."/>
            <person name="Bristow J."/>
            <person name="Eisen J.A."/>
            <person name="Markowitz V."/>
            <person name="Hugenholtz P."/>
            <person name="Kyrpides N.C."/>
            <person name="Klenk H.P."/>
            <person name="Woyke T."/>
        </authorList>
    </citation>
    <scope>NUCLEOTIDE SEQUENCE [LARGE SCALE GENOMIC DNA]</scope>
    <source>
        <strain evidence="2">DSM 15749 / LMG 21470 / R-8282</strain>
    </source>
</reference>
<dbReference type="HOGENOM" id="CLU_125018_2_0_10"/>
<dbReference type="InterPro" id="IPR018673">
    <property type="entry name" value="DUF2141"/>
</dbReference>
<dbReference type="EMBL" id="JH594606">
    <property type="protein sequence ID" value="EHQ01879.1"/>
    <property type="molecule type" value="Genomic_DNA"/>
</dbReference>
<proteinExistence type="predicted"/>
<accession>H2BWD6</accession>
<evidence type="ECO:0000313" key="2">
    <source>
        <dbReference type="Proteomes" id="UP000003844"/>
    </source>
</evidence>
<dbReference type="Proteomes" id="UP000003844">
    <property type="component" value="Unassembled WGS sequence"/>
</dbReference>
<dbReference type="Pfam" id="PF09912">
    <property type="entry name" value="DUF2141"/>
    <property type="match status" value="1"/>
</dbReference>
<name>H2BWD6_GILLR</name>